<comment type="caution">
    <text evidence="2">The sequence shown here is derived from an EMBL/GenBank/DDBJ whole genome shotgun (WGS) entry which is preliminary data.</text>
</comment>
<evidence type="ECO:0000313" key="2">
    <source>
        <dbReference type="EMBL" id="MDP4537422.1"/>
    </source>
</evidence>
<dbReference type="PANTHER" id="PTHR43861">
    <property type="entry name" value="TRANS-ACONITATE 2-METHYLTRANSFERASE-RELATED"/>
    <property type="match status" value="1"/>
</dbReference>
<dbReference type="PANTHER" id="PTHR43861:SF1">
    <property type="entry name" value="TRANS-ACONITATE 2-METHYLTRANSFERASE"/>
    <property type="match status" value="1"/>
</dbReference>
<dbReference type="Proteomes" id="UP001231616">
    <property type="component" value="Unassembled WGS sequence"/>
</dbReference>
<accession>A0ABT9H297</accession>
<dbReference type="GO" id="GO:0008168">
    <property type="term" value="F:methyltransferase activity"/>
    <property type="evidence" value="ECO:0007669"/>
    <property type="project" value="UniProtKB-KW"/>
</dbReference>
<dbReference type="SUPFAM" id="SSF53335">
    <property type="entry name" value="S-adenosyl-L-methionine-dependent methyltransferases"/>
    <property type="match status" value="1"/>
</dbReference>
<organism evidence="2 3">
    <name type="scientific">Alkalimonas collagenimarina</name>
    <dbReference type="NCBI Taxonomy" id="400390"/>
    <lineage>
        <taxon>Bacteria</taxon>
        <taxon>Pseudomonadati</taxon>
        <taxon>Pseudomonadota</taxon>
        <taxon>Gammaproteobacteria</taxon>
        <taxon>Alkalimonas</taxon>
    </lineage>
</organism>
<dbReference type="GO" id="GO:0032259">
    <property type="term" value="P:methylation"/>
    <property type="evidence" value="ECO:0007669"/>
    <property type="project" value="UniProtKB-KW"/>
</dbReference>
<keyword evidence="3" id="KW-1185">Reference proteome</keyword>
<dbReference type="InterPro" id="IPR013216">
    <property type="entry name" value="Methyltransf_11"/>
</dbReference>
<dbReference type="RefSeq" id="WP_305894685.1">
    <property type="nucleotide sequence ID" value="NZ_JAUZVZ010000025.1"/>
</dbReference>
<evidence type="ECO:0000259" key="1">
    <source>
        <dbReference type="Pfam" id="PF08241"/>
    </source>
</evidence>
<proteinExistence type="predicted"/>
<dbReference type="Gene3D" id="3.40.50.150">
    <property type="entry name" value="Vaccinia Virus protein VP39"/>
    <property type="match status" value="1"/>
</dbReference>
<keyword evidence="2" id="KW-0489">Methyltransferase</keyword>
<dbReference type="InterPro" id="IPR029063">
    <property type="entry name" value="SAM-dependent_MTases_sf"/>
</dbReference>
<dbReference type="Pfam" id="PF08241">
    <property type="entry name" value="Methyltransf_11"/>
    <property type="match status" value="1"/>
</dbReference>
<keyword evidence="2" id="KW-0808">Transferase</keyword>
<dbReference type="EMBL" id="JAUZVZ010000025">
    <property type="protein sequence ID" value="MDP4537422.1"/>
    <property type="molecule type" value="Genomic_DNA"/>
</dbReference>
<dbReference type="CDD" id="cd02440">
    <property type="entry name" value="AdoMet_MTases"/>
    <property type="match status" value="1"/>
</dbReference>
<evidence type="ECO:0000313" key="3">
    <source>
        <dbReference type="Proteomes" id="UP001231616"/>
    </source>
</evidence>
<gene>
    <name evidence="2" type="ORF">Q3O60_14610</name>
</gene>
<sequence>MSAQFQAVADHFSKASDSYFAAARLQQQTGYAALELLPDYLAGQLLDLGCGPGWLHPELTIRCQSLLAVDLSQGMLDKAKQQQLAAHYIRADAAELPLADASVDGVFSNLMLQWCPQPDQVSRELARVCKPGASLVLTTLLDGTLRELKQAFQQLDARPHVNDFLPADVLLERLKSASPDIEWHLQTHSMPLPYPDVLALARELKSLGANYVVGKTSKGLTGKQYWQRLNAAYPLHDTHEQVLASYEVGVLTGTRR</sequence>
<protein>
    <submittedName>
        <fullName evidence="2">Methyltransferase domain-containing protein</fullName>
    </submittedName>
</protein>
<name>A0ABT9H297_9GAMM</name>
<feature type="domain" description="Methyltransferase type 11" evidence="1">
    <location>
        <begin position="46"/>
        <end position="136"/>
    </location>
</feature>
<reference evidence="2 3" key="1">
    <citation type="submission" date="2023-08" db="EMBL/GenBank/DDBJ databases">
        <authorList>
            <person name="Joshi A."/>
            <person name="Thite S."/>
        </authorList>
    </citation>
    <scope>NUCLEOTIDE SEQUENCE [LARGE SCALE GENOMIC DNA]</scope>
    <source>
        <strain evidence="2 3">AC40</strain>
    </source>
</reference>